<dbReference type="GO" id="GO:0030414">
    <property type="term" value="F:peptidase inhibitor activity"/>
    <property type="evidence" value="ECO:0007669"/>
    <property type="project" value="UniProtKB-KW"/>
</dbReference>
<evidence type="ECO:0000313" key="3">
    <source>
        <dbReference type="RefSeq" id="XP_010428105.1"/>
    </source>
</evidence>
<dbReference type="PANTHER" id="PTHR33107">
    <property type="entry name" value="KUNITZ TRYPSIN INHIBITOR 2"/>
    <property type="match status" value="1"/>
</dbReference>
<dbReference type="SMART" id="SM00452">
    <property type="entry name" value="STI"/>
    <property type="match status" value="1"/>
</dbReference>
<gene>
    <name evidence="3" type="primary">LOC104712828</name>
</gene>
<dbReference type="InterPro" id="IPR011065">
    <property type="entry name" value="Kunitz_inhibitor_STI-like_sf"/>
</dbReference>
<keyword evidence="2" id="KW-1185">Reference proteome</keyword>
<reference evidence="2" key="1">
    <citation type="journal article" date="2014" name="Nat. Commun.">
        <title>The emerging biofuel crop Camelina sativa retains a highly undifferentiated hexaploid genome structure.</title>
        <authorList>
            <person name="Kagale S."/>
            <person name="Koh C."/>
            <person name="Nixon J."/>
            <person name="Bollina V."/>
            <person name="Clarke W.E."/>
            <person name="Tuteja R."/>
            <person name="Spillane C."/>
            <person name="Robinson S.J."/>
            <person name="Links M.G."/>
            <person name="Clarke C."/>
            <person name="Higgins E.E."/>
            <person name="Huebert T."/>
            <person name="Sharpe A.G."/>
            <person name="Parkin I.A."/>
        </authorList>
    </citation>
    <scope>NUCLEOTIDE SEQUENCE [LARGE SCALE GENOMIC DNA]</scope>
    <source>
        <strain evidence="2">cv. DH55</strain>
    </source>
</reference>
<name>A0ABM0TLF3_CAMSA</name>
<proteinExistence type="predicted"/>
<evidence type="ECO:0000256" key="1">
    <source>
        <dbReference type="SAM" id="SignalP"/>
    </source>
</evidence>
<dbReference type="PRINTS" id="PR00291">
    <property type="entry name" value="KUNITZINHBTR"/>
</dbReference>
<reference evidence="3" key="2">
    <citation type="submission" date="2025-08" db="UniProtKB">
        <authorList>
            <consortium name="RefSeq"/>
        </authorList>
    </citation>
    <scope>IDENTIFICATION</scope>
    <source>
        <tissue evidence="3">Leaf</tissue>
    </source>
</reference>
<feature type="chain" id="PRO_5045552291" evidence="1">
    <location>
        <begin position="24"/>
        <end position="222"/>
    </location>
</feature>
<dbReference type="Gene3D" id="2.80.10.50">
    <property type="match status" value="1"/>
</dbReference>
<dbReference type="PANTHER" id="PTHR33107:SF89">
    <property type="entry name" value="KUNITZ TRYPSIN INHIBITOR 2"/>
    <property type="match status" value="1"/>
</dbReference>
<sequence>MNKPSVVSFLITLLLAAAVCIQGGEPVKETVGNYLKTDQQYYIQPVNTNFPGGGLVPAPPTLGSLCPLGIVQTALYYIPGVPVSFSTPNAIMETTISTDDYVNIEFKSKIWFCDKFSKFWKVDESSSAAEEPSILVGGTKQEQNSWFKIENAGEGAEANTYKLTSFAGPVGTKLGTFKVPQLVVTNDKAKTLLVKFKKVDEVTTTTSTSRIEKLGLGMFPFY</sequence>
<evidence type="ECO:0000313" key="2">
    <source>
        <dbReference type="Proteomes" id="UP000694864"/>
    </source>
</evidence>
<dbReference type="GeneID" id="104712828"/>
<feature type="signal peptide" evidence="1">
    <location>
        <begin position="1"/>
        <end position="23"/>
    </location>
</feature>
<dbReference type="Proteomes" id="UP000694864">
    <property type="component" value="Chromosome 9"/>
</dbReference>
<dbReference type="Pfam" id="PF00197">
    <property type="entry name" value="Kunitz_legume"/>
    <property type="match status" value="1"/>
</dbReference>
<keyword evidence="1" id="KW-0732">Signal</keyword>
<protein>
    <submittedName>
        <fullName evidence="3">Cysteine protease inhibitor WSCP-like</fullName>
    </submittedName>
</protein>
<dbReference type="SUPFAM" id="SSF50386">
    <property type="entry name" value="STI-like"/>
    <property type="match status" value="1"/>
</dbReference>
<dbReference type="InterPro" id="IPR002160">
    <property type="entry name" value="Prot_inh_Kunz-lg"/>
</dbReference>
<keyword evidence="3" id="KW-0646">Protease inhibitor</keyword>
<dbReference type="RefSeq" id="XP_010428105.1">
    <property type="nucleotide sequence ID" value="XM_010429803.2"/>
</dbReference>
<accession>A0ABM0TLF3</accession>
<organism evidence="2 3">
    <name type="scientific">Camelina sativa</name>
    <name type="common">False flax</name>
    <name type="synonym">Myagrum sativum</name>
    <dbReference type="NCBI Taxonomy" id="90675"/>
    <lineage>
        <taxon>Eukaryota</taxon>
        <taxon>Viridiplantae</taxon>
        <taxon>Streptophyta</taxon>
        <taxon>Embryophyta</taxon>
        <taxon>Tracheophyta</taxon>
        <taxon>Spermatophyta</taxon>
        <taxon>Magnoliopsida</taxon>
        <taxon>eudicotyledons</taxon>
        <taxon>Gunneridae</taxon>
        <taxon>Pentapetalae</taxon>
        <taxon>rosids</taxon>
        <taxon>malvids</taxon>
        <taxon>Brassicales</taxon>
        <taxon>Brassicaceae</taxon>
        <taxon>Camelineae</taxon>
        <taxon>Camelina</taxon>
    </lineage>
</organism>